<dbReference type="Proteomes" id="UP000241803">
    <property type="component" value="Unassembled WGS sequence"/>
</dbReference>
<name>A0A2T3L886_9GAMM</name>
<dbReference type="RefSeq" id="WP_107254099.1">
    <property type="nucleotide sequence ID" value="NZ_PYOC01000004.1"/>
</dbReference>
<organism evidence="6 7">
    <name type="scientific">Photobacterium indicum</name>
    <dbReference type="NCBI Taxonomy" id="81447"/>
    <lineage>
        <taxon>Bacteria</taxon>
        <taxon>Pseudomonadati</taxon>
        <taxon>Pseudomonadota</taxon>
        <taxon>Gammaproteobacteria</taxon>
        <taxon>Vibrionales</taxon>
        <taxon>Vibrionaceae</taxon>
        <taxon>Photobacterium</taxon>
    </lineage>
</organism>
<dbReference type="EMBL" id="PYOC01000004">
    <property type="protein sequence ID" value="PSV46902.1"/>
    <property type="molecule type" value="Genomic_DNA"/>
</dbReference>
<dbReference type="InterPro" id="IPR036390">
    <property type="entry name" value="WH_DNA-bd_sf"/>
</dbReference>
<dbReference type="Pfam" id="PF00126">
    <property type="entry name" value="HTH_1"/>
    <property type="match status" value="1"/>
</dbReference>
<dbReference type="InterPro" id="IPR037402">
    <property type="entry name" value="YidZ_PBP2"/>
</dbReference>
<gene>
    <name evidence="6" type="ORF">C9J47_14120</name>
</gene>
<dbReference type="PANTHER" id="PTHR30118">
    <property type="entry name" value="HTH-TYPE TRANSCRIPTIONAL REGULATOR LEUO-RELATED"/>
    <property type="match status" value="1"/>
</dbReference>
<evidence type="ECO:0000313" key="6">
    <source>
        <dbReference type="EMBL" id="PSV46902.1"/>
    </source>
</evidence>
<dbReference type="GO" id="GO:0003700">
    <property type="term" value="F:DNA-binding transcription factor activity"/>
    <property type="evidence" value="ECO:0007669"/>
    <property type="project" value="InterPro"/>
</dbReference>
<dbReference type="SUPFAM" id="SSF53850">
    <property type="entry name" value="Periplasmic binding protein-like II"/>
    <property type="match status" value="1"/>
</dbReference>
<dbReference type="CDD" id="cd08417">
    <property type="entry name" value="PBP2_Nitroaromatics_like"/>
    <property type="match status" value="1"/>
</dbReference>
<dbReference type="Gene3D" id="3.40.190.10">
    <property type="entry name" value="Periplasmic binding protein-like II"/>
    <property type="match status" value="2"/>
</dbReference>
<dbReference type="AlphaFoldDB" id="A0A2T3L886"/>
<sequence length="316" mass="36131">MKSHNLNLLRTLQVLLDECHVSRTAERLHITQSAVSRQLTQLREVFNDTLLIREGNRLLLTPRAEALKLQLDSLLSECNSLFEPVTFQPEQWQGKVVLSSSDYVAQYILPEVVEHLREHAPLVSVAYQLWSPKQFAQLADLDIQFVSTMLPAIPDGLCGEPIGADYPVCVMRSDHPLAMVDSLQLNDFLYYDHASVTGGGDKDSFVDQCLAEQGLSRRVKLSVPFFTSALNTICRSDMLLVIPEHIAVNMKQLFPITYLPLPFPISVPEHKYWLLWHPKYNNEPSHQWMRTLLLTIMRSSMYSMPMINNHEADELF</sequence>
<accession>A0A2T3L886</accession>
<dbReference type="InterPro" id="IPR036388">
    <property type="entry name" value="WH-like_DNA-bd_sf"/>
</dbReference>
<dbReference type="InterPro" id="IPR005119">
    <property type="entry name" value="LysR_subst-bd"/>
</dbReference>
<dbReference type="PRINTS" id="PR00039">
    <property type="entry name" value="HTHLYSR"/>
</dbReference>
<dbReference type="Gene3D" id="1.10.10.10">
    <property type="entry name" value="Winged helix-like DNA-binding domain superfamily/Winged helix DNA-binding domain"/>
    <property type="match status" value="1"/>
</dbReference>
<dbReference type="PANTHER" id="PTHR30118:SF12">
    <property type="entry name" value="TRANSCRIPTIONAL REGULATOR LYSR FAMILY"/>
    <property type="match status" value="1"/>
</dbReference>
<evidence type="ECO:0000256" key="1">
    <source>
        <dbReference type="ARBA" id="ARBA00009437"/>
    </source>
</evidence>
<feature type="domain" description="HTH lysR-type" evidence="5">
    <location>
        <begin position="4"/>
        <end position="61"/>
    </location>
</feature>
<dbReference type="InterPro" id="IPR050389">
    <property type="entry name" value="LysR-type_TF"/>
</dbReference>
<keyword evidence="3" id="KW-0238">DNA-binding</keyword>
<dbReference type="GO" id="GO:0003677">
    <property type="term" value="F:DNA binding"/>
    <property type="evidence" value="ECO:0007669"/>
    <property type="project" value="UniProtKB-KW"/>
</dbReference>
<dbReference type="InterPro" id="IPR000847">
    <property type="entry name" value="LysR_HTH_N"/>
</dbReference>
<evidence type="ECO:0000256" key="2">
    <source>
        <dbReference type="ARBA" id="ARBA00023015"/>
    </source>
</evidence>
<evidence type="ECO:0000259" key="5">
    <source>
        <dbReference type="PROSITE" id="PS50931"/>
    </source>
</evidence>
<keyword evidence="4" id="KW-0804">Transcription</keyword>
<evidence type="ECO:0000313" key="7">
    <source>
        <dbReference type="Proteomes" id="UP000241803"/>
    </source>
</evidence>
<dbReference type="Pfam" id="PF03466">
    <property type="entry name" value="LysR_substrate"/>
    <property type="match status" value="1"/>
</dbReference>
<proteinExistence type="inferred from homology"/>
<comment type="similarity">
    <text evidence="1">Belongs to the LysR transcriptional regulatory family.</text>
</comment>
<protein>
    <submittedName>
        <fullName evidence="6">LysR family transcriptional regulator</fullName>
    </submittedName>
</protein>
<keyword evidence="2" id="KW-0805">Transcription regulation</keyword>
<dbReference type="PROSITE" id="PS50931">
    <property type="entry name" value="HTH_LYSR"/>
    <property type="match status" value="1"/>
</dbReference>
<evidence type="ECO:0000256" key="3">
    <source>
        <dbReference type="ARBA" id="ARBA00023125"/>
    </source>
</evidence>
<dbReference type="SUPFAM" id="SSF46785">
    <property type="entry name" value="Winged helix' DNA-binding domain"/>
    <property type="match status" value="1"/>
</dbReference>
<reference evidence="6 7" key="1">
    <citation type="submission" date="2018-03" db="EMBL/GenBank/DDBJ databases">
        <title>Whole genome sequencing of Histamine producing bacteria.</title>
        <authorList>
            <person name="Butler K."/>
        </authorList>
    </citation>
    <scope>NUCLEOTIDE SEQUENCE [LARGE SCALE GENOMIC DNA]</scope>
    <source>
        <strain evidence="6 7">ATCC 19614</strain>
    </source>
</reference>
<evidence type="ECO:0000256" key="4">
    <source>
        <dbReference type="ARBA" id="ARBA00023163"/>
    </source>
</evidence>
<keyword evidence="7" id="KW-1185">Reference proteome</keyword>
<comment type="caution">
    <text evidence="6">The sequence shown here is derived from an EMBL/GenBank/DDBJ whole genome shotgun (WGS) entry which is preliminary data.</text>
</comment>